<dbReference type="AlphaFoldDB" id="A0A5C2SUC0"/>
<dbReference type="Proteomes" id="UP000313359">
    <property type="component" value="Unassembled WGS sequence"/>
</dbReference>
<evidence type="ECO:0000313" key="2">
    <source>
        <dbReference type="EMBL" id="RPD66891.1"/>
    </source>
</evidence>
<name>A0A5C2SUC0_9APHY</name>
<feature type="compositionally biased region" description="Low complexity" evidence="1">
    <location>
        <begin position="111"/>
        <end position="121"/>
    </location>
</feature>
<proteinExistence type="predicted"/>
<dbReference type="EMBL" id="ML122250">
    <property type="protein sequence ID" value="RPD66891.1"/>
    <property type="molecule type" value="Genomic_DNA"/>
</dbReference>
<feature type="region of interest" description="Disordered" evidence="1">
    <location>
        <begin position="1"/>
        <end position="44"/>
    </location>
</feature>
<feature type="compositionally biased region" description="Basic residues" evidence="1">
    <location>
        <begin position="1"/>
        <end position="18"/>
    </location>
</feature>
<gene>
    <name evidence="2" type="ORF">L227DRAFT_7789</name>
</gene>
<organism evidence="2 3">
    <name type="scientific">Lentinus tigrinus ALCF2SS1-6</name>
    <dbReference type="NCBI Taxonomy" id="1328759"/>
    <lineage>
        <taxon>Eukaryota</taxon>
        <taxon>Fungi</taxon>
        <taxon>Dikarya</taxon>
        <taxon>Basidiomycota</taxon>
        <taxon>Agaricomycotina</taxon>
        <taxon>Agaricomycetes</taxon>
        <taxon>Polyporales</taxon>
        <taxon>Polyporaceae</taxon>
        <taxon>Lentinus</taxon>
    </lineage>
</organism>
<accession>A0A5C2SUC0</accession>
<evidence type="ECO:0000313" key="3">
    <source>
        <dbReference type="Proteomes" id="UP000313359"/>
    </source>
</evidence>
<evidence type="ECO:0000256" key="1">
    <source>
        <dbReference type="SAM" id="MobiDB-lite"/>
    </source>
</evidence>
<sequence>MALTGRMRRRVTSFKQGHRGGSPHSPRRGVHTGTRSGPPEYPGRLPFANGGCVLLAMHRGPRGVAVSAERPPVDDYMGPAQQLPWPVTRLRTSRLRGHPVPSSVLSRVSARGSSSRTFSPRRSSDLSGSVWAELPACLCALVRRVAQRS</sequence>
<protein>
    <submittedName>
        <fullName evidence="2">Uncharacterized protein</fullName>
    </submittedName>
</protein>
<reference evidence="2" key="1">
    <citation type="journal article" date="2018" name="Genome Biol. Evol.">
        <title>Genomics and development of Lentinus tigrinus, a white-rot wood-decaying mushroom with dimorphic fruiting bodies.</title>
        <authorList>
            <person name="Wu B."/>
            <person name="Xu Z."/>
            <person name="Knudson A."/>
            <person name="Carlson A."/>
            <person name="Chen N."/>
            <person name="Kovaka S."/>
            <person name="LaButti K."/>
            <person name="Lipzen A."/>
            <person name="Pennachio C."/>
            <person name="Riley R."/>
            <person name="Schakwitz W."/>
            <person name="Umezawa K."/>
            <person name="Ohm R.A."/>
            <person name="Grigoriev I.V."/>
            <person name="Nagy L.G."/>
            <person name="Gibbons J."/>
            <person name="Hibbett D."/>
        </authorList>
    </citation>
    <scope>NUCLEOTIDE SEQUENCE [LARGE SCALE GENOMIC DNA]</scope>
    <source>
        <strain evidence="2">ALCF2SS1-6</strain>
    </source>
</reference>
<feature type="region of interest" description="Disordered" evidence="1">
    <location>
        <begin position="96"/>
        <end position="124"/>
    </location>
</feature>
<keyword evidence="3" id="KW-1185">Reference proteome</keyword>